<dbReference type="InterPro" id="IPR017853">
    <property type="entry name" value="GH"/>
</dbReference>
<proteinExistence type="inferred from homology"/>
<dbReference type="EMBL" id="BNJQ01000042">
    <property type="protein sequence ID" value="GHP12491.1"/>
    <property type="molecule type" value="Genomic_DNA"/>
</dbReference>
<dbReference type="GO" id="GO:0016985">
    <property type="term" value="F:mannan endo-1,4-beta-mannosidase activity"/>
    <property type="evidence" value="ECO:0007669"/>
    <property type="project" value="InterPro"/>
</dbReference>
<evidence type="ECO:0000313" key="6">
    <source>
        <dbReference type="Proteomes" id="UP000660262"/>
    </source>
</evidence>
<dbReference type="PANTHER" id="PTHR40079:SF4">
    <property type="entry name" value="GH26 DOMAIN-CONTAINING PROTEIN-RELATED"/>
    <property type="match status" value="1"/>
</dbReference>
<comment type="caution">
    <text evidence="5">The sequence shown here is derived from an EMBL/GenBank/DDBJ whole genome shotgun (WGS) entry which is preliminary data.</text>
</comment>
<evidence type="ECO:0000313" key="5">
    <source>
        <dbReference type="EMBL" id="GHP12491.1"/>
    </source>
</evidence>
<dbReference type="SUPFAM" id="SSF51445">
    <property type="entry name" value="(Trans)glycosidases"/>
    <property type="match status" value="1"/>
</dbReference>
<dbReference type="GO" id="GO:0006080">
    <property type="term" value="P:substituted mannan metabolic process"/>
    <property type="evidence" value="ECO:0007669"/>
    <property type="project" value="InterPro"/>
</dbReference>
<organism evidence="5 6">
    <name type="scientific">Pycnococcus provasolii</name>
    <dbReference type="NCBI Taxonomy" id="41880"/>
    <lineage>
        <taxon>Eukaryota</taxon>
        <taxon>Viridiplantae</taxon>
        <taxon>Chlorophyta</taxon>
        <taxon>Pseudoscourfieldiophyceae</taxon>
        <taxon>Pseudoscourfieldiales</taxon>
        <taxon>Pycnococcaceae</taxon>
        <taxon>Pycnococcus</taxon>
    </lineage>
</organism>
<sequence length="454" mass="50066">MFLRRVDRVSAASLVFPWTAVGFAHLHQLLYFGNALASFVEQPHGAAAPCLVGVAPTPGALFANYPPNVRLFNVYASVPIDAEDSKRLIADFHAAARRRNATLMVTVELAHGQQLDDAVATGTLASAFGAIAKLCQDFSKRGLTGGCIIRPLPEMNGSWFTWGRQPSLAKQAFQQLSAVRNDATKVLWAPNYGAGYPFNDKGSQDAISLEQLDVNGDGVLDAQDDPYAPYFPGPEHCDFVGLSLYSYPPWPWSDPVRMHDNKLAPWLGVEARPNAMQDKIFGQYPGEMHVPNFWDAYVLRYDKPFVLAETASFFVAPEHSPTGGFRGMHFVKNASDVVLSAELAIKSSWWRQVFNASFCEEHAGKVHAMVWFDVAKAEWEVSPRVVDWRAWYGGALQQQSGEEPQGVVEHQKSSFAGSKLERSLYTPLSGSALERAREVSTALRAHVAQSWPPP</sequence>
<name>A0A830I455_9CHLO</name>
<keyword evidence="3" id="KW-0326">Glycosidase</keyword>
<evidence type="ECO:0000256" key="2">
    <source>
        <dbReference type="ARBA" id="ARBA00022801"/>
    </source>
</evidence>
<accession>A0A830I455</accession>
<dbReference type="PANTHER" id="PTHR40079">
    <property type="entry name" value="MANNAN ENDO-1,4-BETA-MANNOSIDASE E-RELATED"/>
    <property type="match status" value="1"/>
</dbReference>
<dbReference type="Proteomes" id="UP000660262">
    <property type="component" value="Unassembled WGS sequence"/>
</dbReference>
<dbReference type="AlphaFoldDB" id="A0A830I455"/>
<keyword evidence="2" id="KW-0378">Hydrolase</keyword>
<evidence type="ECO:0000256" key="3">
    <source>
        <dbReference type="ARBA" id="ARBA00023295"/>
    </source>
</evidence>
<comment type="similarity">
    <text evidence="1">Belongs to the glycosyl hydrolase 26 family.</text>
</comment>
<dbReference type="Gene3D" id="3.20.20.80">
    <property type="entry name" value="Glycosidases"/>
    <property type="match status" value="1"/>
</dbReference>
<dbReference type="InterPro" id="IPR000805">
    <property type="entry name" value="Glyco_hydro_26"/>
</dbReference>
<keyword evidence="6" id="KW-1185">Reference proteome</keyword>
<dbReference type="OrthoDB" id="428177at2759"/>
<feature type="domain" description="GH26" evidence="4">
    <location>
        <begin position="10"/>
        <end position="401"/>
    </location>
</feature>
<gene>
    <name evidence="5" type="ORF">PPROV_001121900</name>
</gene>
<dbReference type="PROSITE" id="PS51764">
    <property type="entry name" value="GH26"/>
    <property type="match status" value="1"/>
</dbReference>
<evidence type="ECO:0000256" key="1">
    <source>
        <dbReference type="ARBA" id="ARBA00007754"/>
    </source>
</evidence>
<reference evidence="5" key="1">
    <citation type="submission" date="2020-10" db="EMBL/GenBank/DDBJ databases">
        <title>Unveiling of a novel bifunctional photoreceptor, Dualchrome1, isolated from a cosmopolitan green alga.</title>
        <authorList>
            <person name="Suzuki S."/>
            <person name="Kawachi M."/>
        </authorList>
    </citation>
    <scope>NUCLEOTIDE SEQUENCE</scope>
    <source>
        <strain evidence="5">NIES 2893</strain>
    </source>
</reference>
<protein>
    <recommendedName>
        <fullName evidence="4">GH26 domain-containing protein</fullName>
    </recommendedName>
</protein>
<evidence type="ECO:0000259" key="4">
    <source>
        <dbReference type="PROSITE" id="PS51764"/>
    </source>
</evidence>
<dbReference type="InterPro" id="IPR022790">
    <property type="entry name" value="GH26_dom"/>
</dbReference>